<protein>
    <recommendedName>
        <fullName evidence="1">ATP synthase subunit b</fullName>
    </recommendedName>
</protein>
<dbReference type="GO" id="GO:0046933">
    <property type="term" value="F:proton-transporting ATP synthase activity, rotational mechanism"/>
    <property type="evidence" value="ECO:0007669"/>
    <property type="project" value="TreeGrafter"/>
</dbReference>
<dbReference type="Proteomes" id="UP000472240">
    <property type="component" value="Chromosome 1"/>
</dbReference>
<comment type="subunit">
    <text evidence="1">F-type ATPases have 2 components, CF(1) - the catalytic core - and CF(0) - the membrane proton channel. CF(1) and CF(0) have multiple subunits.</text>
</comment>
<dbReference type="PANTHER" id="PTHR12733">
    <property type="entry name" value="MITOCHONDRIAL ATP SYNTHASE B CHAIN"/>
    <property type="match status" value="1"/>
</dbReference>
<reference evidence="2" key="5">
    <citation type="submission" date="2025-09" db="UniProtKB">
        <authorList>
            <consortium name="Ensembl"/>
        </authorList>
    </citation>
    <scope>IDENTIFICATION</scope>
</reference>
<dbReference type="Ensembl" id="ENSRFET00010000333.1">
    <property type="protein sequence ID" value="ENSRFEP00010000294.1"/>
    <property type="gene ID" value="ENSRFEG00010000249.1"/>
</dbReference>
<name>A0A671DQ51_RHIFE</name>
<dbReference type="GeneTree" id="ENSGT00960000187418"/>
<keyword evidence="1" id="KW-0813">Transport</keyword>
<keyword evidence="1" id="KW-0472">Membrane</keyword>
<evidence type="ECO:0000313" key="2">
    <source>
        <dbReference type="Ensembl" id="ENSRFEP00010000294.1"/>
    </source>
</evidence>
<keyword evidence="1" id="KW-0999">Mitochondrion inner membrane</keyword>
<keyword evidence="1" id="KW-0406">Ion transport</keyword>
<dbReference type="InterPro" id="IPR013837">
    <property type="entry name" value="ATP_synth_F0_suB"/>
</dbReference>
<comment type="subcellular location">
    <subcellularLocation>
        <location evidence="1">Mitochondrion</location>
    </subcellularLocation>
    <subcellularLocation>
        <location evidence="1">Mitochondrion inner membrane</location>
    </subcellularLocation>
</comment>
<keyword evidence="3" id="KW-1185">Reference proteome</keyword>
<reference evidence="2 3" key="2">
    <citation type="journal article" date="2018" name="Annu Rev Anim Biosci">
        <title>Bat Biology, Genomes, and the Bat1K Project: To Generate Chromosome-Level Genomes for All Living Bat Species.</title>
        <authorList>
            <person name="Teeling E.C."/>
            <person name="Vernes S.C."/>
            <person name="Davalos L.M."/>
            <person name="Ray D.A."/>
            <person name="Gilbert M.T.P."/>
            <person name="Myers E."/>
        </authorList>
    </citation>
    <scope>NUCLEOTIDE SEQUENCE</scope>
</reference>
<sequence length="81" mass="8901">ILSRVVLSAAATATPYLKNAALLGPGVLQTTRVFHTGQPTLTPCTTPSRIWRKVRHELIPEEFFHASIGAFADKLNEQKNC</sequence>
<dbReference type="PANTHER" id="PTHR12733:SF3">
    <property type="entry name" value="ATP SYNTHASE F(0) COMPLEX SUBUNIT B1, MITOCHONDRIAL"/>
    <property type="match status" value="1"/>
</dbReference>
<keyword evidence="1" id="KW-0138">CF(0)</keyword>
<keyword evidence="1" id="KW-0496">Mitochondrion</keyword>
<evidence type="ECO:0000313" key="3">
    <source>
        <dbReference type="Proteomes" id="UP000472240"/>
    </source>
</evidence>
<dbReference type="AlphaFoldDB" id="A0A671DQ51"/>
<evidence type="ECO:0000256" key="1">
    <source>
        <dbReference type="RuleBase" id="RU368017"/>
    </source>
</evidence>
<reference evidence="2" key="4">
    <citation type="submission" date="2025-08" db="UniProtKB">
        <authorList>
            <consortium name="Ensembl"/>
        </authorList>
    </citation>
    <scope>IDENTIFICATION</scope>
</reference>
<dbReference type="GO" id="GO:0045259">
    <property type="term" value="C:proton-transporting ATP synthase complex"/>
    <property type="evidence" value="ECO:0007669"/>
    <property type="project" value="UniProtKB-KW"/>
</dbReference>
<comment type="function">
    <text evidence="1">Subunit b, of the mitochondrial membrane ATP synthase complex (F(1)F(0) ATP synthase or Complex V) that produces ATP from ADP in the presence of a proton gradient across the membrane which is generated by electron transport complexes of the respiratory chain. ATP synthase complex consist of a soluble F(1) head domain - the catalytic core - and a membrane F(1) domain - the membrane proton channel. These two domains are linked by a central stalk rotating inside the F(1) region and a stationary peripheral stalk. During catalysis, ATP synthesis in the catalytic domain of F(1) is coupled via a rotary mechanism of the central stalk subunits to proton translocation. In vivo, can only synthesize ATP although its ATP hydrolase activity can be activated artificially in vitro. Part of the complex F(0) domain. Part of the complex F(0) domain and the peripheric stalk, which acts as a stator to hold the catalytic alpha(3)beta(3) subcomplex and subunit a/ATP6 static relative to the rotary elements.</text>
</comment>
<accession>A0A671DQ51</accession>
<reference evidence="3" key="3">
    <citation type="submission" date="2018-12" db="EMBL/GenBank/DDBJ databases">
        <title>G10K-VGP greater horseshoe bat female genome, primary haplotype.</title>
        <authorList>
            <person name="Teeling E."/>
            <person name="Myers G."/>
            <person name="Vernes S."/>
            <person name="Pippel M."/>
            <person name="Winkler S."/>
            <person name="Fedrigo O."/>
            <person name="Rhie A."/>
            <person name="Koren S."/>
            <person name="Phillippy A."/>
            <person name="Lewin H."/>
            <person name="Damas J."/>
            <person name="Howe K."/>
            <person name="Mountcastle J."/>
            <person name="Jarvis E.D."/>
        </authorList>
    </citation>
    <scope>NUCLEOTIDE SEQUENCE [LARGE SCALE GENOMIC DNA]</scope>
</reference>
<dbReference type="GO" id="GO:0005743">
    <property type="term" value="C:mitochondrial inner membrane"/>
    <property type="evidence" value="ECO:0007669"/>
    <property type="project" value="UniProtKB-SubCell"/>
</dbReference>
<keyword evidence="1" id="KW-0375">Hydrogen ion transport</keyword>
<proteinExistence type="inferred from homology"/>
<reference evidence="2 3" key="1">
    <citation type="journal article" date="2015" name="Annu Rev Anim Biosci">
        <title>The Genome 10K Project: a way forward.</title>
        <authorList>
            <person name="Koepfli K.P."/>
            <person name="Paten B."/>
            <person name="O'Brien S.J."/>
            <person name="Koepfli K.P."/>
            <person name="Paten B."/>
            <person name="Antunes A."/>
            <person name="Belov K."/>
            <person name="Bustamante C."/>
            <person name="Castoe T.A."/>
            <person name="Clawson H."/>
            <person name="Crawford A.J."/>
            <person name="Diekhans M."/>
            <person name="Distel D."/>
            <person name="Durbin R."/>
            <person name="Earl D."/>
            <person name="Fujita M.K."/>
            <person name="Gamble T."/>
            <person name="Georges A."/>
            <person name="Gemmell N."/>
            <person name="Gilbert M.T."/>
            <person name="Graves J.M."/>
            <person name="Green R.E."/>
            <person name="Hickey G."/>
            <person name="Jarvis E.D."/>
            <person name="Johnson W."/>
            <person name="Komissarov A."/>
            <person name="Korf I."/>
            <person name="Kuhn R."/>
            <person name="Larkin D.M."/>
            <person name="Lewin H."/>
            <person name="Lopez J.V."/>
            <person name="Ma J."/>
            <person name="Marques-Bonet T."/>
            <person name="Miller W."/>
            <person name="Murphy R."/>
            <person name="Pevzner P."/>
            <person name="Shapiro B."/>
            <person name="Steiner C."/>
            <person name="Tamazian G."/>
            <person name="Venkatesh B."/>
            <person name="Wang J."/>
            <person name="Wayne R."/>
            <person name="Wiley E."/>
            <person name="Yang H."/>
            <person name="Zhang G."/>
            <person name="Haussler D."/>
            <person name="Ryder O."/>
            <person name="O'Brien S.J."/>
        </authorList>
    </citation>
    <scope>NUCLEOTIDE SEQUENCE</scope>
</reference>
<organism evidence="2 3">
    <name type="scientific">Rhinolophus ferrumequinum</name>
    <name type="common">Greater horseshoe bat</name>
    <dbReference type="NCBI Taxonomy" id="59479"/>
    <lineage>
        <taxon>Eukaryota</taxon>
        <taxon>Metazoa</taxon>
        <taxon>Chordata</taxon>
        <taxon>Craniata</taxon>
        <taxon>Vertebrata</taxon>
        <taxon>Euteleostomi</taxon>
        <taxon>Mammalia</taxon>
        <taxon>Eutheria</taxon>
        <taxon>Laurasiatheria</taxon>
        <taxon>Chiroptera</taxon>
        <taxon>Yinpterochiroptera</taxon>
        <taxon>Rhinolophoidea</taxon>
        <taxon>Rhinolophidae</taxon>
        <taxon>Rhinolophinae</taxon>
        <taxon>Rhinolophus</taxon>
    </lineage>
</organism>
<comment type="similarity">
    <text evidence="1">Belongs to the eukaryotic ATPase B chain family.</text>
</comment>
<dbReference type="InParanoid" id="A0A671DQ51"/>